<dbReference type="Gene3D" id="3.30.1330.20">
    <property type="entry name" value="Tubulin/FtsZ, C-terminal domain"/>
    <property type="match status" value="1"/>
</dbReference>
<accession>A0A160V837</accession>
<feature type="domain" description="Tubulin-like CetZ C-terminal" evidence="4">
    <location>
        <begin position="9"/>
        <end position="101"/>
    </location>
</feature>
<protein>
    <submittedName>
        <fullName evidence="5">GTPase domain, tubulin/FtsZ family protein</fullName>
    </submittedName>
</protein>
<evidence type="ECO:0000313" key="5">
    <source>
        <dbReference type="EMBL" id="CUV02086.1"/>
    </source>
</evidence>
<organism evidence="5">
    <name type="scientific">hydrothermal vent metagenome</name>
    <dbReference type="NCBI Taxonomy" id="652676"/>
    <lineage>
        <taxon>unclassified sequences</taxon>
        <taxon>metagenomes</taxon>
        <taxon>ecological metagenomes</taxon>
    </lineage>
</organism>
<dbReference type="InterPro" id="IPR048737">
    <property type="entry name" value="CetZ_C"/>
</dbReference>
<dbReference type="EMBL" id="FAXA01000179">
    <property type="protein sequence ID" value="CUV02086.1"/>
    <property type="molecule type" value="Genomic_DNA"/>
</dbReference>
<evidence type="ECO:0000259" key="4">
    <source>
        <dbReference type="Pfam" id="PF21011"/>
    </source>
</evidence>
<sequence>MEPGTHELESIIERSVGKSALTFPCDVSGARTAALIVKGRPQHLFTQAITKGRSRLEELTTVGKVRYGDYPDKSSKDLSAITMVSGITDFSRLDQMKRRVQELGDPQPAPQTTYGNGVAQPTPV</sequence>
<evidence type="ECO:0000256" key="3">
    <source>
        <dbReference type="SAM" id="MobiDB-lite"/>
    </source>
</evidence>
<dbReference type="InterPro" id="IPR037103">
    <property type="entry name" value="Tubulin/FtsZ-like_C"/>
</dbReference>
<dbReference type="GO" id="GO:0005525">
    <property type="term" value="F:GTP binding"/>
    <property type="evidence" value="ECO:0007669"/>
    <property type="project" value="UniProtKB-KW"/>
</dbReference>
<name>A0A160V837_9ZZZZ</name>
<dbReference type="AlphaFoldDB" id="A0A160V837"/>
<gene>
    <name evidence="5" type="ORF">MGWOODY_Clf261</name>
</gene>
<proteinExistence type="predicted"/>
<reference evidence="5" key="1">
    <citation type="submission" date="2015-10" db="EMBL/GenBank/DDBJ databases">
        <authorList>
            <person name="Gilbert D.G."/>
        </authorList>
    </citation>
    <scope>NUCLEOTIDE SEQUENCE</scope>
</reference>
<keyword evidence="1" id="KW-0547">Nucleotide-binding</keyword>
<evidence type="ECO:0000256" key="2">
    <source>
        <dbReference type="ARBA" id="ARBA00023134"/>
    </source>
</evidence>
<evidence type="ECO:0000256" key="1">
    <source>
        <dbReference type="ARBA" id="ARBA00022741"/>
    </source>
</evidence>
<feature type="region of interest" description="Disordered" evidence="3">
    <location>
        <begin position="101"/>
        <end position="124"/>
    </location>
</feature>
<keyword evidence="2" id="KW-0342">GTP-binding</keyword>
<dbReference type="Pfam" id="PF21011">
    <property type="entry name" value="CetZ_C"/>
    <property type="match status" value="1"/>
</dbReference>